<name>A0ABS9U4S9_9MICC</name>
<organism evidence="2 3">
    <name type="scientific">Sinomonas terrae</name>
    <dbReference type="NCBI Taxonomy" id="2908838"/>
    <lineage>
        <taxon>Bacteria</taxon>
        <taxon>Bacillati</taxon>
        <taxon>Actinomycetota</taxon>
        <taxon>Actinomycetes</taxon>
        <taxon>Micrococcales</taxon>
        <taxon>Micrococcaceae</taxon>
        <taxon>Sinomonas</taxon>
    </lineage>
</organism>
<dbReference type="SUPFAM" id="SSF53597">
    <property type="entry name" value="Dihydrofolate reductase-like"/>
    <property type="match status" value="1"/>
</dbReference>
<keyword evidence="3" id="KW-1185">Reference proteome</keyword>
<sequence length="222" mass="24088">MHYLEAASSSAEPFVPLMGEGNKFVKLTISLQVTLDGVAQANGGNNEEMDPGFTRGGWALPLNDGEAVQYILDTWRRPDAFLLGRRTYGLFETYWGARSDDGSFGEAISSKPKYLVSTTVADPTWEGTTIISGDVAARVRELKAQPGGELLVVGSTALARWLLENELVDELNLVQFPVIVGEGERLFPEKGLDFALGLIDSRVFGTGIVALTYRVGGRPQYA</sequence>
<proteinExistence type="predicted"/>
<dbReference type="Proteomes" id="UP001202922">
    <property type="component" value="Unassembled WGS sequence"/>
</dbReference>
<dbReference type="Pfam" id="PF01872">
    <property type="entry name" value="RibD_C"/>
    <property type="match status" value="1"/>
</dbReference>
<dbReference type="PANTHER" id="PTHR38011">
    <property type="entry name" value="DIHYDROFOLATE REDUCTASE FAMILY PROTEIN (AFU_ORTHOLOGUE AFUA_8G06820)"/>
    <property type="match status" value="1"/>
</dbReference>
<dbReference type="Gene3D" id="3.40.430.10">
    <property type="entry name" value="Dihydrofolate Reductase, subunit A"/>
    <property type="match status" value="1"/>
</dbReference>
<dbReference type="EMBL" id="JAKZBV010000001">
    <property type="protein sequence ID" value="MCH6471527.1"/>
    <property type="molecule type" value="Genomic_DNA"/>
</dbReference>
<dbReference type="PANTHER" id="PTHR38011:SF11">
    <property type="entry name" value="2,5-DIAMINO-6-RIBOSYLAMINO-4(3H)-PYRIMIDINONE 5'-PHOSPHATE REDUCTASE"/>
    <property type="match status" value="1"/>
</dbReference>
<evidence type="ECO:0000259" key="1">
    <source>
        <dbReference type="Pfam" id="PF01872"/>
    </source>
</evidence>
<dbReference type="InterPro" id="IPR024072">
    <property type="entry name" value="DHFR-like_dom_sf"/>
</dbReference>
<accession>A0ABS9U4S9</accession>
<comment type="caution">
    <text evidence="2">The sequence shown here is derived from an EMBL/GenBank/DDBJ whole genome shotgun (WGS) entry which is preliminary data.</text>
</comment>
<reference evidence="2 3" key="1">
    <citation type="submission" date="2022-03" db="EMBL/GenBank/DDBJ databases">
        <title>Sinomonas sp. isolated from a soil.</title>
        <authorList>
            <person name="Han J."/>
            <person name="Kim D.-U."/>
        </authorList>
    </citation>
    <scope>NUCLEOTIDE SEQUENCE [LARGE SCALE GENOMIC DNA]</scope>
    <source>
        <strain evidence="2 3">5-5</strain>
    </source>
</reference>
<evidence type="ECO:0000313" key="2">
    <source>
        <dbReference type="EMBL" id="MCH6471527.1"/>
    </source>
</evidence>
<gene>
    <name evidence="2" type="ORF">L0M17_16330</name>
</gene>
<feature type="domain" description="Bacterial bifunctional deaminase-reductase C-terminal" evidence="1">
    <location>
        <begin position="26"/>
        <end position="209"/>
    </location>
</feature>
<protein>
    <submittedName>
        <fullName evidence="2">Dihydrofolate reductase family protein</fullName>
    </submittedName>
</protein>
<evidence type="ECO:0000313" key="3">
    <source>
        <dbReference type="Proteomes" id="UP001202922"/>
    </source>
</evidence>
<dbReference type="RefSeq" id="WP_241055374.1">
    <property type="nucleotide sequence ID" value="NZ_JAKZBV010000001.1"/>
</dbReference>
<dbReference type="InterPro" id="IPR050765">
    <property type="entry name" value="Riboflavin_Biosynth_HTPR"/>
</dbReference>
<dbReference type="InterPro" id="IPR002734">
    <property type="entry name" value="RibDG_C"/>
</dbReference>